<feature type="transmembrane region" description="Helical" evidence="1">
    <location>
        <begin position="77"/>
        <end position="98"/>
    </location>
</feature>
<keyword evidence="1" id="KW-1133">Transmembrane helix</keyword>
<dbReference type="Proteomes" id="UP000593564">
    <property type="component" value="Unassembled WGS sequence"/>
</dbReference>
<evidence type="ECO:0000256" key="1">
    <source>
        <dbReference type="SAM" id="Phobius"/>
    </source>
</evidence>
<keyword evidence="1" id="KW-0472">Membrane</keyword>
<name>A0A7J7G398_CAMSI</name>
<gene>
    <name evidence="2" type="ORF">HYC85_030682</name>
</gene>
<keyword evidence="3" id="KW-1185">Reference proteome</keyword>
<evidence type="ECO:0000313" key="3">
    <source>
        <dbReference type="Proteomes" id="UP000593564"/>
    </source>
</evidence>
<dbReference type="EMBL" id="JACBKZ010000014">
    <property type="protein sequence ID" value="KAF5934511.1"/>
    <property type="molecule type" value="Genomic_DNA"/>
</dbReference>
<protein>
    <submittedName>
        <fullName evidence="2">Uncharacterized protein</fullName>
    </submittedName>
</protein>
<keyword evidence="1" id="KW-0812">Transmembrane</keyword>
<proteinExistence type="predicted"/>
<dbReference type="AlphaFoldDB" id="A0A7J7G398"/>
<sequence length="99" mass="10967">MIPIQSRVTKIRKANIIPQIGSCNGHDISRLIDIKNMKCLSLDNYGCVFIADARELKTLNAAVLRSIFSPEGISNSFYLLSAVVFFFLASRVIFIVGAM</sequence>
<evidence type="ECO:0000313" key="2">
    <source>
        <dbReference type="EMBL" id="KAF5934511.1"/>
    </source>
</evidence>
<reference evidence="3" key="1">
    <citation type="journal article" date="2020" name="Nat. Commun.">
        <title>Genome assembly of wild tea tree DASZ reveals pedigree and selection history of tea varieties.</title>
        <authorList>
            <person name="Zhang W."/>
            <person name="Zhang Y."/>
            <person name="Qiu H."/>
            <person name="Guo Y."/>
            <person name="Wan H."/>
            <person name="Zhang X."/>
            <person name="Scossa F."/>
            <person name="Alseekh S."/>
            <person name="Zhang Q."/>
            <person name="Wang P."/>
            <person name="Xu L."/>
            <person name="Schmidt M.H."/>
            <person name="Jia X."/>
            <person name="Li D."/>
            <person name="Zhu A."/>
            <person name="Guo F."/>
            <person name="Chen W."/>
            <person name="Ni D."/>
            <person name="Usadel B."/>
            <person name="Fernie A.R."/>
            <person name="Wen W."/>
        </authorList>
    </citation>
    <scope>NUCLEOTIDE SEQUENCE [LARGE SCALE GENOMIC DNA]</scope>
    <source>
        <strain evidence="3">cv. G240</strain>
    </source>
</reference>
<accession>A0A7J7G398</accession>
<reference evidence="2 3" key="2">
    <citation type="submission" date="2020-07" db="EMBL/GenBank/DDBJ databases">
        <title>Genome assembly of wild tea tree DASZ reveals pedigree and selection history of tea varieties.</title>
        <authorList>
            <person name="Zhang W."/>
        </authorList>
    </citation>
    <scope>NUCLEOTIDE SEQUENCE [LARGE SCALE GENOMIC DNA]</scope>
    <source>
        <strain evidence="3">cv. G240</strain>
        <tissue evidence="2">Leaf</tissue>
    </source>
</reference>
<comment type="caution">
    <text evidence="2">The sequence shown here is derived from an EMBL/GenBank/DDBJ whole genome shotgun (WGS) entry which is preliminary data.</text>
</comment>
<organism evidence="2 3">
    <name type="scientific">Camellia sinensis</name>
    <name type="common">Tea plant</name>
    <name type="synonym">Thea sinensis</name>
    <dbReference type="NCBI Taxonomy" id="4442"/>
    <lineage>
        <taxon>Eukaryota</taxon>
        <taxon>Viridiplantae</taxon>
        <taxon>Streptophyta</taxon>
        <taxon>Embryophyta</taxon>
        <taxon>Tracheophyta</taxon>
        <taxon>Spermatophyta</taxon>
        <taxon>Magnoliopsida</taxon>
        <taxon>eudicotyledons</taxon>
        <taxon>Gunneridae</taxon>
        <taxon>Pentapetalae</taxon>
        <taxon>asterids</taxon>
        <taxon>Ericales</taxon>
        <taxon>Theaceae</taxon>
        <taxon>Camellia</taxon>
    </lineage>
</organism>